<evidence type="ECO:0000256" key="1">
    <source>
        <dbReference type="ARBA" id="ARBA00006709"/>
    </source>
</evidence>
<comment type="similarity">
    <text evidence="1">Belongs to the V-ATPase V0D/AC39 subunit family.</text>
</comment>
<dbReference type="GO" id="GO:0046961">
    <property type="term" value="F:proton-transporting ATPase activity, rotational mechanism"/>
    <property type="evidence" value="ECO:0007669"/>
    <property type="project" value="InterPro"/>
</dbReference>
<dbReference type="Pfam" id="PF01992">
    <property type="entry name" value="vATP-synt_AC39"/>
    <property type="match status" value="1"/>
</dbReference>
<evidence type="ECO:0000256" key="2">
    <source>
        <dbReference type="ARBA" id="ARBA00022448"/>
    </source>
</evidence>
<dbReference type="SUPFAM" id="SSF103486">
    <property type="entry name" value="V-type ATP synthase subunit C"/>
    <property type="match status" value="1"/>
</dbReference>
<dbReference type="InterPro" id="IPR036079">
    <property type="entry name" value="ATPase_csu/dsu_sf"/>
</dbReference>
<comment type="caution">
    <text evidence="4">The sequence shown here is derived from an EMBL/GenBank/DDBJ whole genome shotgun (WGS) entry which is preliminary data.</text>
</comment>
<dbReference type="Gene3D" id="1.20.1690.10">
    <property type="entry name" value="V-type ATP synthase subunit C domain"/>
    <property type="match status" value="2"/>
</dbReference>
<dbReference type="InterPro" id="IPR035067">
    <property type="entry name" value="V-type_ATPase_csu/dsu"/>
</dbReference>
<keyword evidence="3" id="KW-0406">Ion transport</keyword>
<dbReference type="EMBL" id="DSVL01000199">
    <property type="protein sequence ID" value="HFH29126.1"/>
    <property type="molecule type" value="Genomic_DNA"/>
</dbReference>
<gene>
    <name evidence="4" type="ORF">ENS59_06385</name>
</gene>
<reference evidence="4" key="1">
    <citation type="journal article" date="2020" name="mSystems">
        <title>Genome- and Community-Level Interaction Insights into Carbon Utilization and Element Cycling Functions of Hydrothermarchaeota in Hydrothermal Sediment.</title>
        <authorList>
            <person name="Zhou Z."/>
            <person name="Liu Y."/>
            <person name="Xu W."/>
            <person name="Pan J."/>
            <person name="Luo Z.H."/>
            <person name="Li M."/>
        </authorList>
    </citation>
    <scope>NUCLEOTIDE SEQUENCE [LARGE SCALE GENOMIC DNA]</scope>
    <source>
        <strain evidence="4">SpSt-503</strain>
    </source>
</reference>
<evidence type="ECO:0000313" key="4">
    <source>
        <dbReference type="EMBL" id="HFH29126.1"/>
    </source>
</evidence>
<protein>
    <submittedName>
        <fullName evidence="4">Uncharacterized protein</fullName>
    </submittedName>
</protein>
<evidence type="ECO:0000256" key="3">
    <source>
        <dbReference type="ARBA" id="ARBA00023065"/>
    </source>
</evidence>
<sequence length="336" mass="39204">MKSTAERAYIYAKACGIIGKSFIGPRIRRLQDINRLSDLDRLLFPDSYEDLPERELLVRLEKRIIARTTNQIHLLLKTQQNIPKFIDLLLRSYEYADIKLLVSALMEKEQFPPSHTDLGRFTTVHFEKYPDPKAMFSGTDFEWILNKLPESQSDNIRLQAELDQRYYAALWHELSRISDPHIRYIKEIVAEEIKLKNILWALRLQCYYNFDKPSIEGLLLHLQDGKRSLVKTALSCIDKPGDQFAPWTSFEYQSLLNPEEPGTLWRLNVPYVQRKAALLLYKKARTYFRRSPFSLNTTACFIKLKQFEEDLLISLAEGISLGLSGREVLSMLEVLQ</sequence>
<dbReference type="AlphaFoldDB" id="A0A7C3IQ23"/>
<accession>A0A7C3IQ23</accession>
<keyword evidence="2" id="KW-0813">Transport</keyword>
<organism evidence="4">
    <name type="scientific">Gracilinema caldarium</name>
    <dbReference type="NCBI Taxonomy" id="215591"/>
    <lineage>
        <taxon>Bacteria</taxon>
        <taxon>Pseudomonadati</taxon>
        <taxon>Spirochaetota</taxon>
        <taxon>Spirochaetia</taxon>
        <taxon>Spirochaetales</taxon>
        <taxon>Breznakiellaceae</taxon>
        <taxon>Gracilinema</taxon>
    </lineage>
</organism>
<dbReference type="InterPro" id="IPR002843">
    <property type="entry name" value="ATPase_V0-cplx_csu/dsu"/>
</dbReference>
<dbReference type="InterPro" id="IPR044911">
    <property type="entry name" value="V-type_ATPase_csu/dsu_dom_3"/>
</dbReference>
<name>A0A7C3IQ23_9SPIR</name>
<dbReference type="Gene3D" id="1.10.132.50">
    <property type="entry name" value="ATP synthase (C/AC39) subunit, domain 3"/>
    <property type="match status" value="1"/>
</dbReference>
<proteinExistence type="inferred from homology"/>